<keyword evidence="2" id="KW-0472">Membrane</keyword>
<protein>
    <submittedName>
        <fullName evidence="3">ABC transporter permease</fullName>
    </submittedName>
</protein>
<feature type="transmembrane region" description="Helical" evidence="2">
    <location>
        <begin position="247"/>
        <end position="277"/>
    </location>
</feature>
<comment type="caution">
    <text evidence="2">Lacks conserved residue(s) required for the propagation of feature annotation.</text>
</comment>
<reference evidence="3 4" key="1">
    <citation type="submission" date="2015-11" db="EMBL/GenBank/DDBJ databases">
        <title>Whole-Genome Sequence of Candidatus Oderbacter manganicum from the National Park Lower Oder Valley, Germany.</title>
        <authorList>
            <person name="Braun B."/>
            <person name="Liere K."/>
            <person name="Szewzyk U."/>
        </authorList>
    </citation>
    <scope>NUCLEOTIDE SEQUENCE [LARGE SCALE GENOMIC DNA]</scope>
    <source>
        <strain evidence="3 4">OTSz_A_272</strain>
    </source>
</reference>
<name>A0A1B1ANF8_9PROT</name>
<dbReference type="InParanoid" id="A0A1B1ANF8"/>
<dbReference type="GO" id="GO:0043190">
    <property type="term" value="C:ATP-binding cassette (ABC) transporter complex"/>
    <property type="evidence" value="ECO:0007669"/>
    <property type="project" value="InterPro"/>
</dbReference>
<dbReference type="EMBL" id="CP013244">
    <property type="protein sequence ID" value="ANP48113.1"/>
    <property type="molecule type" value="Genomic_DNA"/>
</dbReference>
<dbReference type="InterPro" id="IPR030802">
    <property type="entry name" value="Permease_MalE"/>
</dbReference>
<keyword evidence="2" id="KW-1003">Cell membrane</keyword>
<dbReference type="PANTHER" id="PTHR30188:SF3">
    <property type="entry name" value="ABC TRANSPORTER PERMEASE"/>
    <property type="match status" value="1"/>
</dbReference>
<dbReference type="KEGG" id="cbot:ATE48_15890"/>
<dbReference type="InterPro" id="IPR003453">
    <property type="entry name" value="ABC_MlaE_roteobac"/>
</dbReference>
<dbReference type="STRING" id="1759059.ATE48_15890"/>
<dbReference type="OrthoDB" id="9805022at2"/>
<evidence type="ECO:0000256" key="2">
    <source>
        <dbReference type="RuleBase" id="RU362044"/>
    </source>
</evidence>
<dbReference type="GO" id="GO:0005548">
    <property type="term" value="F:phospholipid transporter activity"/>
    <property type="evidence" value="ECO:0007669"/>
    <property type="project" value="TreeGrafter"/>
</dbReference>
<comment type="subcellular location">
    <subcellularLocation>
        <location evidence="2">Cell inner membrane</location>
        <topology evidence="2">Multi-pass membrane protein</topology>
    </subcellularLocation>
</comment>
<keyword evidence="4" id="KW-1185">Reference proteome</keyword>
<feature type="transmembrane region" description="Helical" evidence="2">
    <location>
        <begin position="297"/>
        <end position="316"/>
    </location>
</feature>
<dbReference type="PANTHER" id="PTHR30188">
    <property type="entry name" value="ABC TRANSPORTER PERMEASE PROTEIN-RELATED"/>
    <property type="match status" value="1"/>
</dbReference>
<feature type="transmembrane region" description="Helical" evidence="2">
    <location>
        <begin position="157"/>
        <end position="177"/>
    </location>
</feature>
<keyword evidence="2" id="KW-0812">Transmembrane</keyword>
<dbReference type="AlphaFoldDB" id="A0A1B1ANF8"/>
<accession>A0A1B1ANF8</accession>
<dbReference type="Proteomes" id="UP000092498">
    <property type="component" value="Chromosome"/>
</dbReference>
<dbReference type="NCBIfam" id="TIGR00056">
    <property type="entry name" value="MlaE family lipid ABC transporter permease subunit"/>
    <property type="match status" value="1"/>
</dbReference>
<keyword evidence="2" id="KW-1133">Transmembrane helix</keyword>
<evidence type="ECO:0000256" key="1">
    <source>
        <dbReference type="ARBA" id="ARBA00003787"/>
    </source>
</evidence>
<evidence type="ECO:0000313" key="4">
    <source>
        <dbReference type="Proteomes" id="UP000092498"/>
    </source>
</evidence>
<feature type="transmembrane region" description="Helical" evidence="2">
    <location>
        <begin position="337"/>
        <end position="356"/>
    </location>
</feature>
<proteinExistence type="inferred from homology"/>
<evidence type="ECO:0000313" key="3">
    <source>
        <dbReference type="EMBL" id="ANP48113.1"/>
    </source>
</evidence>
<gene>
    <name evidence="3" type="ORF">ATE48_15890</name>
</gene>
<keyword evidence="2" id="KW-0997">Cell inner membrane</keyword>
<comment type="function">
    <text evidence="1">Could be part of an ABC transporter complex.</text>
</comment>
<sequence length="360" mass="38623">MALRGDWTVDTISGLENGLAEVSERLKAGAVVDVADLGRFDVAGAYLIDRTFRESPSGDKVRVAIRGEHANAMRLLQAARKAYAGPAAPPRFLHGWKGFLDLTGRAMVSIADEITETVGFFGETLVTIGRQIANPRRIRPVSVVSVMEKAGLNALPIVMLLSFFIGMVVAYLGARILGDFGASVFTVELVAFSMLREFGVVITAVILAGRTNSAFTAEIGAMKMRQEIDAMRVIGIKPMDALVVPRVIAMLIMTPILTFAAMMAGMFGGLLVCWGELGVSPAMFFARIAEVVPAQHFWVGFVKAPAFAVVLAVIACKQGLSVGGDVGSLGSRVTTSVVQGIFMVILMDALFALWFLEMDW</sequence>
<organism evidence="3 4">
    <name type="scientific">Candidatus Viadribacter manganicus</name>
    <dbReference type="NCBI Taxonomy" id="1759059"/>
    <lineage>
        <taxon>Bacteria</taxon>
        <taxon>Pseudomonadati</taxon>
        <taxon>Pseudomonadota</taxon>
        <taxon>Alphaproteobacteria</taxon>
        <taxon>Hyphomonadales</taxon>
        <taxon>Hyphomonadaceae</taxon>
        <taxon>Candidatus Viadribacter</taxon>
    </lineage>
</organism>
<comment type="similarity">
    <text evidence="2">Belongs to the MlaE permease family.</text>
</comment>
<dbReference type="Pfam" id="PF02405">
    <property type="entry name" value="MlaE"/>
    <property type="match status" value="1"/>
</dbReference>